<feature type="domain" description="CSC1/OSCA1-like N-terminal transmembrane" evidence="9">
    <location>
        <begin position="35"/>
        <end position="193"/>
    </location>
</feature>
<comment type="subcellular location">
    <subcellularLocation>
        <location evidence="1">Membrane</location>
        <topology evidence="1">Multi-pass membrane protein</topology>
    </subcellularLocation>
</comment>
<dbReference type="GO" id="GO:0005227">
    <property type="term" value="F:calcium-activated cation channel activity"/>
    <property type="evidence" value="ECO:0007669"/>
    <property type="project" value="InterPro"/>
</dbReference>
<evidence type="ECO:0000256" key="1">
    <source>
        <dbReference type="ARBA" id="ARBA00004141"/>
    </source>
</evidence>
<comment type="similarity">
    <text evidence="2">Belongs to the CSC1 (TC 1.A.17) family.</text>
</comment>
<evidence type="ECO:0008006" key="13">
    <source>
        <dbReference type="Google" id="ProtNLM"/>
    </source>
</evidence>
<feature type="domain" description="CSC1/OSCA1-like 7TM region" evidence="8">
    <location>
        <begin position="382"/>
        <end position="646"/>
    </location>
</feature>
<feature type="domain" description="CSC1/OSCA1-like cytosolic" evidence="10">
    <location>
        <begin position="211"/>
        <end position="370"/>
    </location>
</feature>
<organism evidence="11 12">
    <name type="scientific">Ceutorhynchus assimilis</name>
    <name type="common">cabbage seed weevil</name>
    <dbReference type="NCBI Taxonomy" id="467358"/>
    <lineage>
        <taxon>Eukaryota</taxon>
        <taxon>Metazoa</taxon>
        <taxon>Ecdysozoa</taxon>
        <taxon>Arthropoda</taxon>
        <taxon>Hexapoda</taxon>
        <taxon>Insecta</taxon>
        <taxon>Pterygota</taxon>
        <taxon>Neoptera</taxon>
        <taxon>Endopterygota</taxon>
        <taxon>Coleoptera</taxon>
        <taxon>Polyphaga</taxon>
        <taxon>Cucujiformia</taxon>
        <taxon>Curculionidae</taxon>
        <taxon>Ceutorhynchinae</taxon>
        <taxon>Ceutorhynchus</taxon>
    </lineage>
</organism>
<dbReference type="EMBL" id="OU892277">
    <property type="protein sequence ID" value="CAG9759894.1"/>
    <property type="molecule type" value="Genomic_DNA"/>
</dbReference>
<dbReference type="PANTHER" id="PTHR13018:SF5">
    <property type="entry name" value="RE44586P"/>
    <property type="match status" value="1"/>
</dbReference>
<accession>A0A9N9MB27</accession>
<feature type="transmembrane region" description="Helical" evidence="7">
    <location>
        <begin position="426"/>
        <end position="446"/>
    </location>
</feature>
<dbReference type="InterPro" id="IPR032880">
    <property type="entry name" value="CSC1/OSCA1-like_N"/>
</dbReference>
<evidence type="ECO:0000259" key="9">
    <source>
        <dbReference type="Pfam" id="PF13967"/>
    </source>
</evidence>
<keyword evidence="5 7" id="KW-1133">Transmembrane helix</keyword>
<proteinExistence type="inferred from homology"/>
<evidence type="ECO:0000313" key="12">
    <source>
        <dbReference type="Proteomes" id="UP001152799"/>
    </source>
</evidence>
<keyword evidence="3" id="KW-0813">Transport</keyword>
<feature type="transmembrane region" description="Helical" evidence="7">
    <location>
        <begin position="510"/>
        <end position="530"/>
    </location>
</feature>
<gene>
    <name evidence="11" type="ORF">CEUTPL_LOCUS631</name>
</gene>
<dbReference type="Pfam" id="PF14703">
    <property type="entry name" value="PHM7_cyt"/>
    <property type="match status" value="1"/>
</dbReference>
<feature type="transmembrane region" description="Helical" evidence="7">
    <location>
        <begin position="36"/>
        <end position="53"/>
    </location>
</feature>
<keyword evidence="4 7" id="KW-0812">Transmembrane</keyword>
<dbReference type="InterPro" id="IPR003864">
    <property type="entry name" value="CSC1/OSCA1-like_7TM"/>
</dbReference>
<evidence type="ECO:0000256" key="4">
    <source>
        <dbReference type="ARBA" id="ARBA00022692"/>
    </source>
</evidence>
<dbReference type="GO" id="GO:0005886">
    <property type="term" value="C:plasma membrane"/>
    <property type="evidence" value="ECO:0007669"/>
    <property type="project" value="TreeGrafter"/>
</dbReference>
<evidence type="ECO:0000256" key="2">
    <source>
        <dbReference type="ARBA" id="ARBA00007779"/>
    </source>
</evidence>
<feature type="transmembrane region" description="Helical" evidence="7">
    <location>
        <begin position="132"/>
        <end position="152"/>
    </location>
</feature>
<evidence type="ECO:0000259" key="10">
    <source>
        <dbReference type="Pfam" id="PF14703"/>
    </source>
</evidence>
<feature type="transmembrane region" description="Helical" evidence="7">
    <location>
        <begin position="630"/>
        <end position="648"/>
    </location>
</feature>
<protein>
    <recommendedName>
        <fullName evidence="13">CSC1-like protein 2</fullName>
    </recommendedName>
</protein>
<feature type="transmembrane region" description="Helical" evidence="7">
    <location>
        <begin position="383"/>
        <end position="406"/>
    </location>
</feature>
<name>A0A9N9MB27_9CUCU</name>
<dbReference type="InterPro" id="IPR045122">
    <property type="entry name" value="Csc1-like"/>
</dbReference>
<dbReference type="PANTHER" id="PTHR13018">
    <property type="entry name" value="PROBABLE MEMBRANE PROTEIN DUF221-RELATED"/>
    <property type="match status" value="1"/>
</dbReference>
<dbReference type="Proteomes" id="UP001152799">
    <property type="component" value="Chromosome 1"/>
</dbReference>
<dbReference type="AlphaFoldDB" id="A0A9N9MB27"/>
<evidence type="ECO:0000256" key="6">
    <source>
        <dbReference type="ARBA" id="ARBA00023136"/>
    </source>
</evidence>
<evidence type="ECO:0000256" key="3">
    <source>
        <dbReference type="ARBA" id="ARBA00022448"/>
    </source>
</evidence>
<sequence>MVQQPEIVFTDDDTCLTIRKNTTVITNIYDGIPETLILNVICWILLILLFAILRNRAWDYGRLALVHTEKWTQLFYKNTDDAVAVEETSADMSLVPDTGCLWFPSVFKITKNKIYARCGPDALHYLSFQKHILILFAVITAFSIGVILPVNFQGTLEGNSTTFGHTTLSNLGPSSNLLWVHVMASLCMAPLTILIMKKCSGKSPSASTLSSRTLMVTHISKQHRNIEDIKNYFAVRYPQVEVVDVQLTYRVKKLMKLEKERNKVYEAKLYCTENGHRGDRPIQVQPNGCMCCCSCNTVDALEYYTRDEQRLNDLVLSERRNALSNALGIAFVTVGSEEMAQYVAKSFEPGTLRHWNIAQAPTPADINWENLEISYRNWYSKAVVINLLLFLVLFFLTTPIIFINLFNQINQANGDFINKLSPVVSQFFPTLLLLSVSALMPVIVAYTDEWMSHWTKSKQNFSVMFKAFYFLLFMVLILPSLGLTSAQAFVEWTLQNDKVRWKCVFLADKGAFFVNYVITSALIGTALELLRFPELAMYALRFSFIKSEAEKTSVRKEILSEFQFGIHYAWTLLIFTISTVYSLSCPLITPFGLLYLCLKHLVDKYNIYYVYRPIAMSTEGQQIHAGAVKMVRVAILLCQFILTAFFFIRDSGGLNAMTYVMIIGMCLTISCFFFLSPFPTCKPISSIKSHLPAQKEQYIAPVLLSSSSIENSIIDRSSPTLYGSASHGIVIPETGSSNA</sequence>
<evidence type="ECO:0000259" key="8">
    <source>
        <dbReference type="Pfam" id="PF02714"/>
    </source>
</evidence>
<dbReference type="Pfam" id="PF13967">
    <property type="entry name" value="RSN1_TM"/>
    <property type="match status" value="1"/>
</dbReference>
<keyword evidence="6 7" id="KW-0472">Membrane</keyword>
<evidence type="ECO:0000256" key="5">
    <source>
        <dbReference type="ARBA" id="ARBA00022989"/>
    </source>
</evidence>
<dbReference type="OrthoDB" id="1689567at2759"/>
<evidence type="ECO:0000313" key="11">
    <source>
        <dbReference type="EMBL" id="CAG9759894.1"/>
    </source>
</evidence>
<feature type="transmembrane region" description="Helical" evidence="7">
    <location>
        <begin position="654"/>
        <end position="675"/>
    </location>
</feature>
<feature type="transmembrane region" description="Helical" evidence="7">
    <location>
        <begin position="467"/>
        <end position="490"/>
    </location>
</feature>
<reference evidence="11" key="1">
    <citation type="submission" date="2022-01" db="EMBL/GenBank/DDBJ databases">
        <authorList>
            <person name="King R."/>
        </authorList>
    </citation>
    <scope>NUCLEOTIDE SEQUENCE</scope>
</reference>
<dbReference type="Pfam" id="PF02714">
    <property type="entry name" value="RSN1_7TM"/>
    <property type="match status" value="1"/>
</dbReference>
<dbReference type="InterPro" id="IPR027815">
    <property type="entry name" value="CSC1/OSCA1-like_cyt"/>
</dbReference>
<feature type="transmembrane region" description="Helical" evidence="7">
    <location>
        <begin position="177"/>
        <end position="196"/>
    </location>
</feature>
<evidence type="ECO:0000256" key="7">
    <source>
        <dbReference type="SAM" id="Phobius"/>
    </source>
</evidence>
<keyword evidence="12" id="KW-1185">Reference proteome</keyword>